<evidence type="ECO:0000259" key="1">
    <source>
        <dbReference type="SMART" id="SM01422"/>
    </source>
</evidence>
<keyword evidence="3" id="KW-1185">Reference proteome</keyword>
<dbReference type="InterPro" id="IPR037145">
    <property type="entry name" value="SARA_Smad-bd_sf"/>
</dbReference>
<protein>
    <submittedName>
        <fullName evidence="2">Zinc finger FYVE domain-containing protein 9</fullName>
    </submittedName>
</protein>
<dbReference type="STRING" id="64791.A0A151WXS7"/>
<reference evidence="2 3" key="1">
    <citation type="submission" date="2015-09" db="EMBL/GenBank/DDBJ databases">
        <title>Trachymyrmex zeteki WGS genome.</title>
        <authorList>
            <person name="Nygaard S."/>
            <person name="Hu H."/>
            <person name="Boomsma J."/>
            <person name="Zhang G."/>
        </authorList>
    </citation>
    <scope>NUCLEOTIDE SEQUENCE [LARGE SCALE GENOMIC DNA]</scope>
    <source>
        <strain evidence="2">Tzet28-1</strain>
        <tissue evidence="2">Whole body</tissue>
    </source>
</reference>
<accession>A0A151WXS7</accession>
<dbReference type="EMBL" id="KQ982660">
    <property type="protein sequence ID" value="KYQ52668.1"/>
    <property type="molecule type" value="Genomic_DNA"/>
</dbReference>
<dbReference type="PANTHER" id="PTHR46319">
    <property type="entry name" value="ZINC FINGER FYVE DOMAIN-CONTAINING PROTEIN"/>
    <property type="match status" value="1"/>
</dbReference>
<name>A0A151WXS7_9HYME</name>
<dbReference type="Proteomes" id="UP000075809">
    <property type="component" value="Unassembled WGS sequence"/>
</dbReference>
<dbReference type="AlphaFoldDB" id="A0A151WXS7"/>
<sequence length="150" mass="16615">MPSNFLTTSDKSCGSWLSAYHHGLRWDDEIVPCSMAKHLIKALIEEDEALHWLADILDSDDVIVETLNAHYEDVESPCSLDNCNTIRYGSDRQPNPNNPMEYCSTVPPLQQLAGGLPPPPTVMVPVGVLKREGSKHRAEGQKSVIFSDGR</sequence>
<evidence type="ECO:0000313" key="2">
    <source>
        <dbReference type="EMBL" id="KYQ52668.1"/>
    </source>
</evidence>
<evidence type="ECO:0000313" key="3">
    <source>
        <dbReference type="Proteomes" id="UP000075809"/>
    </source>
</evidence>
<dbReference type="Gene3D" id="4.10.720.10">
    <property type="entry name" value="Smad anchor for receptor activation, Smad-binding domain"/>
    <property type="match status" value="1"/>
</dbReference>
<dbReference type="GO" id="GO:0031901">
    <property type="term" value="C:early endosome membrane"/>
    <property type="evidence" value="ECO:0007669"/>
    <property type="project" value="TreeGrafter"/>
</dbReference>
<feature type="domain" description="Smad anchor for receptor activation-like Smad-binding" evidence="1">
    <location>
        <begin position="93"/>
        <end position="128"/>
    </location>
</feature>
<dbReference type="InterPro" id="IPR024608">
    <property type="entry name" value="SARA-like_SBD"/>
</dbReference>
<dbReference type="PANTHER" id="PTHR46319:SF3">
    <property type="entry name" value="ZINC FINGER FYVE DOMAIN-CONTAINING PROTEIN"/>
    <property type="match status" value="1"/>
</dbReference>
<proteinExistence type="predicted"/>
<organism evidence="2 3">
    <name type="scientific">Mycetomoellerius zeteki</name>
    <dbReference type="NCBI Taxonomy" id="64791"/>
    <lineage>
        <taxon>Eukaryota</taxon>
        <taxon>Metazoa</taxon>
        <taxon>Ecdysozoa</taxon>
        <taxon>Arthropoda</taxon>
        <taxon>Hexapoda</taxon>
        <taxon>Insecta</taxon>
        <taxon>Pterygota</taxon>
        <taxon>Neoptera</taxon>
        <taxon>Endopterygota</taxon>
        <taxon>Hymenoptera</taxon>
        <taxon>Apocrita</taxon>
        <taxon>Aculeata</taxon>
        <taxon>Formicoidea</taxon>
        <taxon>Formicidae</taxon>
        <taxon>Myrmicinae</taxon>
        <taxon>Mycetomoellerius</taxon>
    </lineage>
</organism>
<dbReference type="GO" id="GO:0016197">
    <property type="term" value="P:endosomal transport"/>
    <property type="evidence" value="ECO:0007669"/>
    <property type="project" value="TreeGrafter"/>
</dbReference>
<gene>
    <name evidence="2" type="ORF">ALC60_08199</name>
</gene>
<dbReference type="Pfam" id="PF11409">
    <property type="entry name" value="SARA"/>
    <property type="match status" value="1"/>
</dbReference>
<dbReference type="SMART" id="SM01422">
    <property type="entry name" value="SARA"/>
    <property type="match status" value="1"/>
</dbReference>